<proteinExistence type="predicted"/>
<dbReference type="AlphaFoldDB" id="A0A1I7XMQ7"/>
<name>A0A1I7XMQ7_HETBA</name>
<evidence type="ECO:0000313" key="2">
    <source>
        <dbReference type="WBParaSite" id="Hba_19017"/>
    </source>
</evidence>
<evidence type="ECO:0000313" key="1">
    <source>
        <dbReference type="Proteomes" id="UP000095283"/>
    </source>
</evidence>
<organism evidence="1 2">
    <name type="scientific">Heterorhabditis bacteriophora</name>
    <name type="common">Entomopathogenic nematode worm</name>
    <dbReference type="NCBI Taxonomy" id="37862"/>
    <lineage>
        <taxon>Eukaryota</taxon>
        <taxon>Metazoa</taxon>
        <taxon>Ecdysozoa</taxon>
        <taxon>Nematoda</taxon>
        <taxon>Chromadorea</taxon>
        <taxon>Rhabditida</taxon>
        <taxon>Rhabditina</taxon>
        <taxon>Rhabditomorpha</taxon>
        <taxon>Strongyloidea</taxon>
        <taxon>Heterorhabditidae</taxon>
        <taxon>Heterorhabditis</taxon>
    </lineage>
</organism>
<reference evidence="2" key="1">
    <citation type="submission" date="2016-11" db="UniProtKB">
        <authorList>
            <consortium name="WormBaseParasite"/>
        </authorList>
    </citation>
    <scope>IDENTIFICATION</scope>
</reference>
<protein>
    <submittedName>
        <fullName evidence="2">Dynein light chain</fullName>
    </submittedName>
</protein>
<keyword evidence="1" id="KW-1185">Reference proteome</keyword>
<accession>A0A1I7XMQ7</accession>
<dbReference type="Proteomes" id="UP000095283">
    <property type="component" value="Unplaced"/>
</dbReference>
<dbReference type="WBParaSite" id="Hba_19017">
    <property type="protein sequence ID" value="Hba_19017"/>
    <property type="gene ID" value="Hba_19017"/>
</dbReference>
<sequence length="36" mass="4255">MCSKQERKTKSTIQHLQFDDVTPQLAKEMERGTKFN</sequence>